<sequence>MIAAIRRTLGVLCLGSAMLGLLAACGGGSSGTNSASSSGNNGGSATSSQATSNSATSQSEGDSASSAAAQTSAASALSVPVGVTGWASQGTGTTGGAGAPASNIYVVHNRAELKAALANQNSPTYASNATTAKSEAKIIYVVGSIYGTDLGNGQFANEAYYKTLTTTYKNINNWDFEAYIGYVTAQATGGTATTEQTAAASARSIMQNAQKAQIEFSVPSNTTILGVGADAKIIDGFLTVNATSNIVIRNLEFQAPQDLGTSYTWTAGKEEWNAKFKAINMVTGKQIWIDHCTFSDGANFDSKEVRTINGVTKHVQRHDGLLDIEDSSDYVTVSYSIFKNHDKTNMVGGSGDGNGAKERAYNRLTFSNNIWQDTTQRAPRARFGQIHLYNNSYSGNTDSADYPVSYYVGMGAESRILSEANVFDMSGSKATVARVMSNLNGYQFKDVGSWFNGVAASAELEAAAKAALDARWNDARKAADGSTTPTADKVNSVFTLAAYTNQLGWTPAYSYTPGSSANVVRAHNLVNAGAGKLPVTAASSTRPMLDDTAASNATVAKALAGSDAWAPQSVNAGQPNAGRLYPAGFTADFVVTKDGSTPYSTIQSALNAASTSTAARVYIQVKAGDYNEQLIVSNTTAAITLYSSEADATKVRIYNALSQGSLGASYNTFVTNSTYTGNTDATTLYNACSKKTGSVGKECSATIRVRNNGFQLVNLSVENAWVETGSSDQAVAVMVDKADKVVLDGVRLISNQDTLYLANSGKRVYVTASDISGDVDFIFGAGIGVFEGSTIRTLGARKPSGTSITSPSTTAASQSVGLLFNNSVFLADSATTDNSIYLARQWDDSATDAPGKVLVRNSVLGKHVALTSGPWSPTVIGGSATQYTYLNEYRNWDEVQKASSSATSSAAASSAAASSASSSSATASSAATSSANSSVATGSGSNTPITGSTTLTNAYVASGLPVTVGTSYDSVNGKYTLESAGLLGTTTVLTDSMQFAYQQITGDFTMIARLTAMSMVGLSNTSNVRAGLMIRNSLADNSRFYGIMVRGVPRVQWEQRLADGGATASTSLANLTTGQPSSTDPVWLKLQRTGQVISVTYSINAGVSWLPATPKTQDFGTATGAAPFDSTVYVGLAGVSGSTTVTSTSVFDFVSITTP</sequence>
<keyword evidence="2" id="KW-0063">Aspartyl esterase</keyword>
<dbReference type="EMBL" id="JABCSC020000003">
    <property type="protein sequence ID" value="NSL56132.1"/>
    <property type="molecule type" value="Genomic_DNA"/>
</dbReference>
<feature type="region of interest" description="Disordered" evidence="6">
    <location>
        <begin position="32"/>
        <end position="67"/>
    </location>
</feature>
<keyword evidence="5" id="KW-0964">Secreted</keyword>
<keyword evidence="5" id="KW-0119">Carbohydrate metabolism</keyword>
<dbReference type="RefSeq" id="WP_170022467.1">
    <property type="nucleotide sequence ID" value="NZ_JABCSC020000003.1"/>
</dbReference>
<keyword evidence="3 5" id="KW-0456">Lyase</keyword>
<evidence type="ECO:0000256" key="3">
    <source>
        <dbReference type="ARBA" id="ARBA00023239"/>
    </source>
</evidence>
<organism evidence="9 10">
    <name type="scientific">Uliginosibacterium aquaticum</name>
    <dbReference type="NCBI Taxonomy" id="2731212"/>
    <lineage>
        <taxon>Bacteria</taxon>
        <taxon>Pseudomonadati</taxon>
        <taxon>Pseudomonadota</taxon>
        <taxon>Betaproteobacteria</taxon>
        <taxon>Rhodocyclales</taxon>
        <taxon>Zoogloeaceae</taxon>
        <taxon>Uliginosibacterium</taxon>
    </lineage>
</organism>
<name>A0ABX2II13_9RHOO</name>
<keyword evidence="1" id="KW-0378">Hydrolase</keyword>
<dbReference type="Proteomes" id="UP000778523">
    <property type="component" value="Unassembled WGS sequence"/>
</dbReference>
<gene>
    <name evidence="9" type="ORF">HJ583_013920</name>
</gene>
<evidence type="ECO:0000256" key="2">
    <source>
        <dbReference type="ARBA" id="ARBA00023085"/>
    </source>
</evidence>
<feature type="chain" id="PRO_5047308565" description="Pectate lyase domain-containing protein" evidence="7">
    <location>
        <begin position="24"/>
        <end position="1155"/>
    </location>
</feature>
<evidence type="ECO:0000259" key="8">
    <source>
        <dbReference type="SMART" id="SM00656"/>
    </source>
</evidence>
<dbReference type="InterPro" id="IPR012334">
    <property type="entry name" value="Pectin_lyas_fold"/>
</dbReference>
<dbReference type="Pfam" id="PF01095">
    <property type="entry name" value="Pectinesterase"/>
    <property type="match status" value="2"/>
</dbReference>
<evidence type="ECO:0000256" key="4">
    <source>
        <dbReference type="PROSITE-ProRule" id="PRU10040"/>
    </source>
</evidence>
<feature type="active site" evidence="4">
    <location>
        <position position="776"/>
    </location>
</feature>
<dbReference type="SMART" id="SM00656">
    <property type="entry name" value="Amb_all"/>
    <property type="match status" value="1"/>
</dbReference>
<dbReference type="PANTHER" id="PTHR31683:SF18">
    <property type="entry name" value="PECTATE LYASE 21-RELATED"/>
    <property type="match status" value="1"/>
</dbReference>
<evidence type="ECO:0000313" key="9">
    <source>
        <dbReference type="EMBL" id="NSL56132.1"/>
    </source>
</evidence>
<keyword evidence="5" id="KW-0624">Polysaccharide degradation</keyword>
<evidence type="ECO:0000256" key="6">
    <source>
        <dbReference type="SAM" id="MobiDB-lite"/>
    </source>
</evidence>
<comment type="subcellular location">
    <subcellularLocation>
        <location evidence="5">Secreted</location>
    </subcellularLocation>
</comment>
<dbReference type="Gene3D" id="2.160.20.10">
    <property type="entry name" value="Single-stranded right-handed beta-helix, Pectin lyase-like"/>
    <property type="match status" value="2"/>
</dbReference>
<dbReference type="InterPro" id="IPR002022">
    <property type="entry name" value="Pec_lyase"/>
</dbReference>
<accession>A0ABX2II13</accession>
<keyword evidence="7" id="KW-0732">Signal</keyword>
<comment type="caution">
    <text evidence="9">The sequence shown here is derived from an EMBL/GenBank/DDBJ whole genome shotgun (WGS) entry which is preliminary data.</text>
</comment>
<proteinExistence type="inferred from homology"/>
<evidence type="ECO:0000256" key="1">
    <source>
        <dbReference type="ARBA" id="ARBA00022801"/>
    </source>
</evidence>
<reference evidence="9 10" key="1">
    <citation type="submission" date="2020-06" db="EMBL/GenBank/DDBJ databases">
        <title>Draft genome of Uliginosibacterium sp. IMCC34675.</title>
        <authorList>
            <person name="Song J."/>
        </authorList>
    </citation>
    <scope>NUCLEOTIDE SEQUENCE [LARGE SCALE GENOMIC DNA]</scope>
    <source>
        <strain evidence="9 10">IMCC34675</strain>
    </source>
</reference>
<dbReference type="PROSITE" id="PS51257">
    <property type="entry name" value="PROKAR_LIPOPROTEIN"/>
    <property type="match status" value="1"/>
</dbReference>
<dbReference type="InterPro" id="IPR045032">
    <property type="entry name" value="PEL"/>
</dbReference>
<keyword evidence="10" id="KW-1185">Reference proteome</keyword>
<dbReference type="Pfam" id="PF00544">
    <property type="entry name" value="Pectate_lyase_4"/>
    <property type="match status" value="1"/>
</dbReference>
<dbReference type="InterPro" id="IPR033131">
    <property type="entry name" value="Pectinesterase_Asp_AS"/>
</dbReference>
<feature type="domain" description="Pectate lyase" evidence="8">
    <location>
        <begin position="154"/>
        <end position="429"/>
    </location>
</feature>
<protein>
    <recommendedName>
        <fullName evidence="8">Pectate lyase domain-containing protein</fullName>
    </recommendedName>
</protein>
<comment type="similarity">
    <text evidence="5">Belongs to the polysaccharide lyase 1 family.</text>
</comment>
<dbReference type="SUPFAM" id="SSF51126">
    <property type="entry name" value="Pectin lyase-like"/>
    <property type="match status" value="2"/>
</dbReference>
<dbReference type="PROSITE" id="PS00503">
    <property type="entry name" value="PECTINESTERASE_2"/>
    <property type="match status" value="1"/>
</dbReference>
<evidence type="ECO:0000313" key="10">
    <source>
        <dbReference type="Proteomes" id="UP000778523"/>
    </source>
</evidence>
<evidence type="ECO:0000256" key="5">
    <source>
        <dbReference type="RuleBase" id="RU361173"/>
    </source>
</evidence>
<dbReference type="InterPro" id="IPR000070">
    <property type="entry name" value="Pectinesterase_cat"/>
</dbReference>
<dbReference type="PANTHER" id="PTHR31683">
    <property type="entry name" value="PECTATE LYASE 18-RELATED"/>
    <property type="match status" value="1"/>
</dbReference>
<evidence type="ECO:0000256" key="7">
    <source>
        <dbReference type="SAM" id="SignalP"/>
    </source>
</evidence>
<dbReference type="InterPro" id="IPR011050">
    <property type="entry name" value="Pectin_lyase_fold/virulence"/>
</dbReference>
<feature type="signal peptide" evidence="7">
    <location>
        <begin position="1"/>
        <end position="23"/>
    </location>
</feature>